<sequence length="364" mass="40113">MFVPSRLTAARKRRGTSIAALSTSSGISKASISAYENDKKVPSQQTLNQLAHTLRVPAAYFSRPPLDEVPLPAVSFRAPSKMTARSRDTALQLASHATELRQWIDAHYEVPSVDVPTLHKYVGTSAAAEAAAVVRAKWGLGEAPLGNLIHLLELHGIAVFSAKADDGVFDAFSFRAEDRPYVLLNTAKSAERSRFDAAHELGHLVLHSEATTPTGVDAEREADAFASAFLMPEADVRAHFSTNPPLDQILLKKRRWRVSAIALAYRLHDLGLLSEWLYHTTCVNLSRLGYRSGEPDGIERESSRLLNQVMTDLWSRRRGFEQLCQELAVESHDINDLVFNLAPVAISGDRHQSPPVRPSLQVVT</sequence>
<dbReference type="PANTHER" id="PTHR43236:SF1">
    <property type="entry name" value="BLL7220 PROTEIN"/>
    <property type="match status" value="1"/>
</dbReference>
<dbReference type="AlphaFoldDB" id="A0A1Y5XSH7"/>
<evidence type="ECO:0000313" key="4">
    <source>
        <dbReference type="Proteomes" id="UP000192674"/>
    </source>
</evidence>
<accession>A0A1Y5XSH7</accession>
<organism evidence="3 4">
    <name type="scientific">Kibdelosporangium aridum</name>
    <dbReference type="NCBI Taxonomy" id="2030"/>
    <lineage>
        <taxon>Bacteria</taxon>
        <taxon>Bacillati</taxon>
        <taxon>Actinomycetota</taxon>
        <taxon>Actinomycetes</taxon>
        <taxon>Pseudonocardiales</taxon>
        <taxon>Pseudonocardiaceae</taxon>
        <taxon>Kibdelosporangium</taxon>
    </lineage>
</organism>
<dbReference type="RefSeq" id="WP_200825684.1">
    <property type="nucleotide sequence ID" value="NZ_FWXV01000004.1"/>
</dbReference>
<gene>
    <name evidence="3" type="ORF">SAMN05661093_05106</name>
</gene>
<dbReference type="InterPro" id="IPR001387">
    <property type="entry name" value="Cro/C1-type_HTH"/>
</dbReference>
<name>A0A1Y5XSH7_KIBAR</name>
<reference evidence="3 4" key="1">
    <citation type="submission" date="2017-04" db="EMBL/GenBank/DDBJ databases">
        <authorList>
            <person name="Afonso C.L."/>
            <person name="Miller P.J."/>
            <person name="Scott M.A."/>
            <person name="Spackman E."/>
            <person name="Goraichik I."/>
            <person name="Dimitrov K.M."/>
            <person name="Suarez D.L."/>
            <person name="Swayne D.E."/>
        </authorList>
    </citation>
    <scope>NUCLEOTIDE SEQUENCE [LARGE SCALE GENOMIC DNA]</scope>
    <source>
        <strain evidence="3 4">DSM 43828</strain>
    </source>
</reference>
<comment type="similarity">
    <text evidence="1">Belongs to the short-chain fatty acyl-CoA assimilation regulator (ScfR) family.</text>
</comment>
<protein>
    <submittedName>
        <fullName evidence="3">Zn-dependent peptidase ImmA, M78 family</fullName>
    </submittedName>
</protein>
<dbReference type="Pfam" id="PF06114">
    <property type="entry name" value="Peptidase_M78"/>
    <property type="match status" value="1"/>
</dbReference>
<evidence type="ECO:0000259" key="2">
    <source>
        <dbReference type="PROSITE" id="PS50943"/>
    </source>
</evidence>
<dbReference type="GO" id="GO:0003677">
    <property type="term" value="F:DNA binding"/>
    <property type="evidence" value="ECO:0007669"/>
    <property type="project" value="InterPro"/>
</dbReference>
<feature type="domain" description="HTH cro/C1-type" evidence="2">
    <location>
        <begin position="7"/>
        <end position="61"/>
    </location>
</feature>
<dbReference type="SMART" id="SM00530">
    <property type="entry name" value="HTH_XRE"/>
    <property type="match status" value="1"/>
</dbReference>
<dbReference type="Gene3D" id="1.10.10.2910">
    <property type="match status" value="1"/>
</dbReference>
<evidence type="ECO:0000313" key="3">
    <source>
        <dbReference type="EMBL" id="SMD14729.1"/>
    </source>
</evidence>
<keyword evidence="4" id="KW-1185">Reference proteome</keyword>
<dbReference type="Gene3D" id="1.10.260.40">
    <property type="entry name" value="lambda repressor-like DNA-binding domains"/>
    <property type="match status" value="1"/>
</dbReference>
<dbReference type="CDD" id="cd00093">
    <property type="entry name" value="HTH_XRE"/>
    <property type="match status" value="1"/>
</dbReference>
<dbReference type="Proteomes" id="UP000192674">
    <property type="component" value="Unassembled WGS sequence"/>
</dbReference>
<dbReference type="EMBL" id="FWXV01000004">
    <property type="protein sequence ID" value="SMD14729.1"/>
    <property type="molecule type" value="Genomic_DNA"/>
</dbReference>
<dbReference type="PROSITE" id="PS50943">
    <property type="entry name" value="HTH_CROC1"/>
    <property type="match status" value="1"/>
</dbReference>
<dbReference type="InterPro" id="IPR010982">
    <property type="entry name" value="Lambda_DNA-bd_dom_sf"/>
</dbReference>
<dbReference type="PANTHER" id="PTHR43236">
    <property type="entry name" value="ANTITOXIN HIGA1"/>
    <property type="match status" value="1"/>
</dbReference>
<dbReference type="Pfam" id="PF01381">
    <property type="entry name" value="HTH_3"/>
    <property type="match status" value="1"/>
</dbReference>
<dbReference type="SUPFAM" id="SSF47413">
    <property type="entry name" value="lambda repressor-like DNA-binding domains"/>
    <property type="match status" value="1"/>
</dbReference>
<dbReference type="InterPro" id="IPR010359">
    <property type="entry name" value="IrrE_HExxH"/>
</dbReference>
<dbReference type="InterPro" id="IPR052345">
    <property type="entry name" value="Rad_response_metalloprotease"/>
</dbReference>
<evidence type="ECO:0000256" key="1">
    <source>
        <dbReference type="ARBA" id="ARBA00007227"/>
    </source>
</evidence>
<proteinExistence type="inferred from homology"/>